<dbReference type="GeneID" id="25366160"/>
<gene>
    <name evidence="3" type="ORF">AUEXF2481DRAFT_38631</name>
</gene>
<dbReference type="InterPro" id="IPR001466">
    <property type="entry name" value="Beta-lactam-related"/>
</dbReference>
<dbReference type="HOGENOM" id="CLU_020027_14_1_1"/>
<keyword evidence="4" id="KW-1185">Reference proteome</keyword>
<dbReference type="PANTHER" id="PTHR46825:SF9">
    <property type="entry name" value="BETA-LACTAMASE-RELATED DOMAIN-CONTAINING PROTEIN"/>
    <property type="match status" value="1"/>
</dbReference>
<dbReference type="SUPFAM" id="SSF56601">
    <property type="entry name" value="beta-lactamase/transpeptidase-like"/>
    <property type="match status" value="1"/>
</dbReference>
<dbReference type="OrthoDB" id="5946976at2759"/>
<evidence type="ECO:0000313" key="3">
    <source>
        <dbReference type="EMBL" id="KEQ96363.1"/>
    </source>
</evidence>
<dbReference type="OMA" id="TGYTWKR"/>
<dbReference type="PANTHER" id="PTHR46825">
    <property type="entry name" value="D-ALANYL-D-ALANINE-CARBOXYPEPTIDASE/ENDOPEPTIDASE AMPH"/>
    <property type="match status" value="1"/>
</dbReference>
<proteinExistence type="inferred from homology"/>
<feature type="domain" description="Beta-lactamase-related" evidence="2">
    <location>
        <begin position="11"/>
        <end position="343"/>
    </location>
</feature>
<reference evidence="3 4" key="1">
    <citation type="journal article" date="2014" name="BMC Genomics">
        <title>Genome sequencing of four Aureobasidium pullulans varieties: biotechnological potential, stress tolerance, and description of new species.</title>
        <authorList>
            <person name="Gostin Ar C."/>
            <person name="Ohm R.A."/>
            <person name="Kogej T."/>
            <person name="Sonjak S."/>
            <person name="Turk M."/>
            <person name="Zajc J."/>
            <person name="Zalar P."/>
            <person name="Grube M."/>
            <person name="Sun H."/>
            <person name="Han J."/>
            <person name="Sharma A."/>
            <person name="Chiniquy J."/>
            <person name="Ngan C.Y."/>
            <person name="Lipzen A."/>
            <person name="Barry K."/>
            <person name="Grigoriev I.V."/>
            <person name="Gunde-Cimerman N."/>
        </authorList>
    </citation>
    <scope>NUCLEOTIDE SEQUENCE [LARGE SCALE GENOMIC DNA]</scope>
    <source>
        <strain evidence="3 4">EXF-2481</strain>
    </source>
</reference>
<evidence type="ECO:0000259" key="2">
    <source>
        <dbReference type="Pfam" id="PF00144"/>
    </source>
</evidence>
<dbReference type="InterPro" id="IPR012338">
    <property type="entry name" value="Beta-lactam/transpept-like"/>
</dbReference>
<dbReference type="InterPro" id="IPR050491">
    <property type="entry name" value="AmpC-like"/>
</dbReference>
<name>A0A074YEX0_AURSE</name>
<dbReference type="Gene3D" id="3.40.710.10">
    <property type="entry name" value="DD-peptidase/beta-lactamase superfamily"/>
    <property type="match status" value="1"/>
</dbReference>
<dbReference type="Pfam" id="PF00144">
    <property type="entry name" value="Beta-lactamase"/>
    <property type="match status" value="1"/>
</dbReference>
<evidence type="ECO:0000256" key="1">
    <source>
        <dbReference type="ARBA" id="ARBA00038215"/>
    </source>
</evidence>
<dbReference type="EMBL" id="KL584756">
    <property type="protein sequence ID" value="KEQ96363.1"/>
    <property type="molecule type" value="Genomic_DNA"/>
</dbReference>
<dbReference type="STRING" id="1043005.A0A074YEX0"/>
<dbReference type="Proteomes" id="UP000030641">
    <property type="component" value="Unassembled WGS sequence"/>
</dbReference>
<dbReference type="RefSeq" id="XP_013344941.1">
    <property type="nucleotide sequence ID" value="XM_013489487.1"/>
</dbReference>
<protein>
    <recommendedName>
        <fullName evidence="2">Beta-lactamase-related domain-containing protein</fullName>
    </recommendedName>
</protein>
<comment type="similarity">
    <text evidence="1">Belongs to the peptidase S12 family.</text>
</comment>
<accession>A0A074YEX0</accession>
<evidence type="ECO:0000313" key="4">
    <source>
        <dbReference type="Proteomes" id="UP000030641"/>
    </source>
</evidence>
<dbReference type="AlphaFoldDB" id="A0A074YEX0"/>
<sequence>MEAFCPLLSQSNVEDLMKEYHVPGLSIGFVKDGKVTSSAYGVLNRHTQQTCTPSTLFDIASCSKSLTAACIAILVEDDNYPEITWTTPLSKLLPEDFVMPTEEATENVTVEDMLCHRTGMARHDLSYVGINGEQPDTPRSVTRSLRYLPMAAPEKTKYMLYSNAMYTIATHLIEVKTNLSFSDFLTRKLLIPLGMTSTYVQPSSAKAAGQDGRIAYGHTFDKSTETWTIFLPLETPEAQGAGSIITTSLDYTTWISSLLSHLPPLIQSISTALSTPKILLPPEETDNLPPFSSPPLYCLGFETYFYRGYKVVIHDGCVDGFGSSHFFLPGQGFGAAIFGNGDDAFAVTGIIAKQLIDAALKIPGDARIDWAELQRRKSREAEEEYDIEREAQEMREELFDETRSSVEPLALERCLGRYRNPGYGLFVLELKDGELFIDLNDRGFPSSIVLENVQTWIDEGEIETLTVGDKKAEMTKSAFIAHLTPSRGTYKEVLETQFEILRGHDGREEFKMGIRLENDLVEGELIWFTREQS</sequence>
<organism evidence="3 4">
    <name type="scientific">Aureobasidium subglaciale (strain EXF-2481)</name>
    <name type="common">Aureobasidium pullulans var. subglaciale</name>
    <dbReference type="NCBI Taxonomy" id="1043005"/>
    <lineage>
        <taxon>Eukaryota</taxon>
        <taxon>Fungi</taxon>
        <taxon>Dikarya</taxon>
        <taxon>Ascomycota</taxon>
        <taxon>Pezizomycotina</taxon>
        <taxon>Dothideomycetes</taxon>
        <taxon>Dothideomycetidae</taxon>
        <taxon>Dothideales</taxon>
        <taxon>Saccotheciaceae</taxon>
        <taxon>Aureobasidium</taxon>
    </lineage>
</organism>
<dbReference type="InParanoid" id="A0A074YEX0"/>